<proteinExistence type="inferred from homology"/>
<dbReference type="InterPro" id="IPR004165">
    <property type="entry name" value="CoA_trans_fam_I"/>
</dbReference>
<evidence type="ECO:0000313" key="3">
    <source>
        <dbReference type="Proteomes" id="UP000270471"/>
    </source>
</evidence>
<dbReference type="GO" id="GO:0008410">
    <property type="term" value="F:CoA-transferase activity"/>
    <property type="evidence" value="ECO:0007669"/>
    <property type="project" value="InterPro"/>
</dbReference>
<keyword evidence="3" id="KW-1185">Reference proteome</keyword>
<dbReference type="SMART" id="SM00882">
    <property type="entry name" value="CoA_trans"/>
    <property type="match status" value="1"/>
</dbReference>
<comment type="similarity">
    <text evidence="1">Belongs to the 3-oxoacid CoA-transferase subunit B family.</text>
</comment>
<comment type="caution">
    <text evidence="2">The sequence shown here is derived from an EMBL/GenBank/DDBJ whole genome shotgun (WGS) entry which is preliminary data.</text>
</comment>
<name>A0A3M0HWI9_9ACTN</name>
<dbReference type="PANTHER" id="PTHR43293">
    <property type="entry name" value="ACETATE COA-TRANSFERASE YDIF"/>
    <property type="match status" value="1"/>
</dbReference>
<sequence>MTGITRAEVCAAACADAWRDAGEVLAHAVGVLPGIGARLARMTTNPDLALTDGEAFFMSDPPPLGRTAAHGGVVEGWVPFRRVFDFVAAGRRHSMMGAGQLDAYGNQNISLIGDWRHPTRQLIGVRGVPGNTVNHRTDYWIARHSPKVFVEKVDVVCGVGNDRARAGRGLRFHDLGVVISDLAVLDYGADGRLRIRSVHPGVTVAEVRRNTGFDLDAAGATETRLPSDTELRLIREVIDPEGLRHREVPAPAGPGLTGR</sequence>
<evidence type="ECO:0000313" key="2">
    <source>
        <dbReference type="EMBL" id="RMB80478.1"/>
    </source>
</evidence>
<accession>A0A3M0HWI9</accession>
<dbReference type="InterPro" id="IPR037171">
    <property type="entry name" value="NagB/RpiA_transferase-like"/>
</dbReference>
<evidence type="ECO:0000256" key="1">
    <source>
        <dbReference type="ARBA" id="ARBA00007047"/>
    </source>
</evidence>
<dbReference type="PANTHER" id="PTHR43293:SF3">
    <property type="entry name" value="CHOLESTEROL RING-CLEAVING HYDROLASE IPDB SUBUNIT"/>
    <property type="match status" value="1"/>
</dbReference>
<organism evidence="2 3">
    <name type="scientific">Streptomyces shenzhenensis</name>
    <dbReference type="NCBI Taxonomy" id="943815"/>
    <lineage>
        <taxon>Bacteria</taxon>
        <taxon>Bacillati</taxon>
        <taxon>Actinomycetota</taxon>
        <taxon>Actinomycetes</taxon>
        <taxon>Kitasatosporales</taxon>
        <taxon>Streptomycetaceae</taxon>
        <taxon>Streptomyces</taxon>
    </lineage>
</organism>
<dbReference type="AlphaFoldDB" id="A0A3M0HWI9"/>
<protein>
    <submittedName>
        <fullName evidence="2">CoA-transferase</fullName>
    </submittedName>
</protein>
<dbReference type="RefSeq" id="WP_121894759.1">
    <property type="nucleotide sequence ID" value="NZ_PENI01000042.1"/>
</dbReference>
<dbReference type="OrthoDB" id="9813111at2"/>
<reference evidence="2 3" key="1">
    <citation type="submission" date="2017-11" db="EMBL/GenBank/DDBJ databases">
        <title>Draft genome of actinobacteria isolated from guarana (Paullinia cupana (Mart.) Ducke.</title>
        <authorList>
            <person name="Siqueira K.A."/>
            <person name="Liotti R.G."/>
            <person name="Mendes T.A.O."/>
            <person name="Soares M.A."/>
        </authorList>
    </citation>
    <scope>NUCLEOTIDE SEQUENCE [LARGE SCALE GENOMIC DNA]</scope>
    <source>
        <strain evidence="2 3">193</strain>
    </source>
</reference>
<dbReference type="Gene3D" id="3.40.1080.10">
    <property type="entry name" value="Glutaconate Coenzyme A-transferase"/>
    <property type="match status" value="1"/>
</dbReference>
<dbReference type="SUPFAM" id="SSF100950">
    <property type="entry name" value="NagB/RpiA/CoA transferase-like"/>
    <property type="match status" value="1"/>
</dbReference>
<dbReference type="Proteomes" id="UP000270471">
    <property type="component" value="Unassembled WGS sequence"/>
</dbReference>
<dbReference type="EMBL" id="PENI01000042">
    <property type="protein sequence ID" value="RMB80478.1"/>
    <property type="molecule type" value="Genomic_DNA"/>
</dbReference>
<keyword evidence="2" id="KW-0808">Transferase</keyword>
<gene>
    <name evidence="2" type="ORF">CTZ28_40215</name>
</gene>